<name>A0A1G1W0E9_9BACT</name>
<gene>
    <name evidence="1" type="ORF">A3A65_03600</name>
</gene>
<reference evidence="1 2" key="1">
    <citation type="journal article" date="2016" name="Nat. Commun.">
        <title>Thousands of microbial genomes shed light on interconnected biogeochemical processes in an aquifer system.</title>
        <authorList>
            <person name="Anantharaman K."/>
            <person name="Brown C.T."/>
            <person name="Hug L.A."/>
            <person name="Sharon I."/>
            <person name="Castelle C.J."/>
            <person name="Probst A.J."/>
            <person name="Thomas B.C."/>
            <person name="Singh A."/>
            <person name="Wilkins M.J."/>
            <person name="Karaoz U."/>
            <person name="Brodie E.L."/>
            <person name="Williams K.H."/>
            <person name="Hubbard S.S."/>
            <person name="Banfield J.F."/>
        </authorList>
    </citation>
    <scope>NUCLEOTIDE SEQUENCE [LARGE SCALE GENOMIC DNA]</scope>
</reference>
<proteinExistence type="predicted"/>
<comment type="caution">
    <text evidence="1">The sequence shown here is derived from an EMBL/GenBank/DDBJ whole genome shotgun (WGS) entry which is preliminary data.</text>
</comment>
<dbReference type="EMBL" id="MHCL01000016">
    <property type="protein sequence ID" value="OGY21142.1"/>
    <property type="molecule type" value="Genomic_DNA"/>
</dbReference>
<evidence type="ECO:0000313" key="2">
    <source>
        <dbReference type="Proteomes" id="UP000176723"/>
    </source>
</evidence>
<evidence type="ECO:0000313" key="1">
    <source>
        <dbReference type="EMBL" id="OGY21142.1"/>
    </source>
</evidence>
<organism evidence="1 2">
    <name type="scientific">Candidatus Chisholmbacteria bacterium RIFCSPLOWO2_01_FULL_49_14</name>
    <dbReference type="NCBI Taxonomy" id="1797593"/>
    <lineage>
        <taxon>Bacteria</taxon>
        <taxon>Candidatus Chisholmiibacteriota</taxon>
    </lineage>
</organism>
<sequence>MVMSERRGVYLHEGMSDLRVANPHFDFRDEFDAALRLGGVTESIEQRLSANFSTAVSEDVLRQGHFSLEFYESDNGRPLLTTQDHRAFGDLTFLTLKGVKKRRKEGKSYTRELAELQGIRALRRQSFDCPDGTQFVLIYPTGPKDDGYSGVSLTYVYRAEGPPGPGRKLRAVFYKNALTLEGHAQLYRTLDRGSSSREHDYSPEIFVSHPIDISDHPMIQTVDDVTTEIDAIANRDRRFADRSIGFGSTLSADVFARYEPQLVESARFLVDTLEEKLHSHAAGLDQQALADLELAYSFARRAVGVFAERGVLVSTQDLQEDYEWKRRIERSIVFDDVRAGSALESIVGDLMRLQTHFLDRYGDVHERKVGGIGCPPGMLQSIGVSLDGFSIPTLGDVSFETEENKWSYHSGTCRVCKTEHTQVGPCEICKVCEKTFD</sequence>
<accession>A0A1G1W0E9</accession>
<dbReference type="Proteomes" id="UP000176723">
    <property type="component" value="Unassembled WGS sequence"/>
</dbReference>
<dbReference type="AlphaFoldDB" id="A0A1G1W0E9"/>
<protein>
    <submittedName>
        <fullName evidence="1">Uncharacterized protein</fullName>
    </submittedName>
</protein>